<evidence type="ECO:0000313" key="3">
    <source>
        <dbReference type="EMBL" id="BFG04125.1"/>
    </source>
</evidence>
<feature type="region of interest" description="Disordered" evidence="1">
    <location>
        <begin position="189"/>
        <end position="263"/>
    </location>
</feature>
<feature type="compositionally biased region" description="Polar residues" evidence="1">
    <location>
        <begin position="214"/>
        <end position="225"/>
    </location>
</feature>
<accession>A0AAU9G895</accession>
<feature type="signal peptide" evidence="2">
    <location>
        <begin position="1"/>
        <end position="18"/>
    </location>
</feature>
<feature type="compositionally biased region" description="Basic and acidic residues" evidence="1">
    <location>
        <begin position="194"/>
        <end position="208"/>
    </location>
</feature>
<dbReference type="EMBL" id="AP029267">
    <property type="protein sequence ID" value="BFG04125.1"/>
    <property type="molecule type" value="Genomic_DNA"/>
</dbReference>
<organism evidence="3 4">
    <name type="scientific">Drosophila madeirensis</name>
    <name type="common">Fruit fly</name>
    <dbReference type="NCBI Taxonomy" id="30013"/>
    <lineage>
        <taxon>Eukaryota</taxon>
        <taxon>Metazoa</taxon>
        <taxon>Ecdysozoa</taxon>
        <taxon>Arthropoda</taxon>
        <taxon>Hexapoda</taxon>
        <taxon>Insecta</taxon>
        <taxon>Pterygota</taxon>
        <taxon>Neoptera</taxon>
        <taxon>Endopterygota</taxon>
        <taxon>Diptera</taxon>
        <taxon>Brachycera</taxon>
        <taxon>Muscomorpha</taxon>
        <taxon>Ephydroidea</taxon>
        <taxon>Drosophilidae</taxon>
        <taxon>Drosophila</taxon>
        <taxon>Sophophora</taxon>
    </lineage>
</organism>
<dbReference type="Proteomes" id="UP001500889">
    <property type="component" value="Chromosome E"/>
</dbReference>
<feature type="chain" id="PRO_5043616972" evidence="2">
    <location>
        <begin position="19"/>
        <end position="313"/>
    </location>
</feature>
<keyword evidence="4" id="KW-1185">Reference proteome</keyword>
<gene>
    <name evidence="3" type="ORF">DMAD_03166</name>
</gene>
<evidence type="ECO:0000256" key="2">
    <source>
        <dbReference type="SAM" id="SignalP"/>
    </source>
</evidence>
<reference evidence="3 4" key="1">
    <citation type="submission" date="2024-02" db="EMBL/GenBank/DDBJ databases">
        <title>A chromosome-level genome assembly of Drosophila madeirensis, a fruit fly species endemic to Madeira island.</title>
        <authorList>
            <person name="Tomihara K."/>
            <person name="Llopart A."/>
            <person name="Yamamoto D."/>
        </authorList>
    </citation>
    <scope>NUCLEOTIDE SEQUENCE [LARGE SCALE GENOMIC DNA]</scope>
    <source>
        <strain evidence="3 4">RF1</strain>
    </source>
</reference>
<evidence type="ECO:0000313" key="4">
    <source>
        <dbReference type="Proteomes" id="UP001500889"/>
    </source>
</evidence>
<keyword evidence="2" id="KW-0732">Signal</keyword>
<sequence>MRLLFCLLVYSSLESVYAKGTDLQKLGFQNAYDKVVRDLIKNWESPIAYLESVGCITDEFKDTSVIKPGLDAIKDYMETKKRHRKMKRYGNLFSNKPRETHAMNQLDIMLDKIKPKDVRSINSNHSFGIYPHIAHLMATQDEQERQLLEMKQRLLPVPASRLKQEQAETAPKPPVRRFDTMLKQMMMQASPQMKQKEQAHTFESKPNAEDGPQLTPNLKSGTPNGADSIPNLLPVDKLDTNLGPSSRAEEEAVAGTQSKDVEAPSYLNWDIEKKQFNQYSPVAKEAYVNKLVKMFVEKDKQREHQRKLYTSPP</sequence>
<proteinExistence type="predicted"/>
<protein>
    <submittedName>
        <fullName evidence="3">Uncharacterized protein</fullName>
    </submittedName>
</protein>
<evidence type="ECO:0000256" key="1">
    <source>
        <dbReference type="SAM" id="MobiDB-lite"/>
    </source>
</evidence>
<dbReference type="AlphaFoldDB" id="A0AAU9G895"/>
<name>A0AAU9G895_DROMD</name>